<proteinExistence type="inferred from homology"/>
<comment type="caution">
    <text evidence="9">The sequence shown here is derived from an EMBL/GenBank/DDBJ whole genome shotgun (WGS) entry which is preliminary data.</text>
</comment>
<evidence type="ECO:0000313" key="9">
    <source>
        <dbReference type="EMBL" id="MDZ8118049.1"/>
    </source>
</evidence>
<comment type="subcellular location">
    <subcellularLocation>
        <location evidence="1">Cell outer membrane</location>
        <topology evidence="1">Multi-pass membrane protein</topology>
    </subcellularLocation>
</comment>
<evidence type="ECO:0000256" key="2">
    <source>
        <dbReference type="ARBA" id="ARBA00008163"/>
    </source>
</evidence>
<evidence type="ECO:0000256" key="6">
    <source>
        <dbReference type="ARBA" id="ARBA00023136"/>
    </source>
</evidence>
<reference evidence="9 10" key="1">
    <citation type="journal article" date="2024" name="Appl. Environ. Microbiol.">
        <title>Pontiella agarivorans sp. nov., a novel marine anaerobic bacterium capable of degrading macroalgal polysaccharides and fixing nitrogen.</title>
        <authorList>
            <person name="Liu N."/>
            <person name="Kivenson V."/>
            <person name="Peng X."/>
            <person name="Cui Z."/>
            <person name="Lankiewicz T.S."/>
            <person name="Gosselin K.M."/>
            <person name="English C.J."/>
            <person name="Blair E.M."/>
            <person name="O'Malley M.A."/>
            <person name="Valentine D.L."/>
        </authorList>
    </citation>
    <scope>NUCLEOTIDE SEQUENCE [LARGE SCALE GENOMIC DNA]</scope>
    <source>
        <strain evidence="9 10">NLcol2</strain>
    </source>
</reference>
<evidence type="ECO:0000256" key="5">
    <source>
        <dbReference type="ARBA" id="ARBA00022729"/>
    </source>
</evidence>
<evidence type="ECO:0000256" key="4">
    <source>
        <dbReference type="ARBA" id="ARBA00022692"/>
    </source>
</evidence>
<evidence type="ECO:0000256" key="7">
    <source>
        <dbReference type="ARBA" id="ARBA00023237"/>
    </source>
</evidence>
<gene>
    <name evidence="9" type="ORF">P9H32_05355</name>
</gene>
<protein>
    <submittedName>
        <fullName evidence="9">Outer membrane protein transport protein</fullName>
    </submittedName>
</protein>
<evidence type="ECO:0000256" key="8">
    <source>
        <dbReference type="SAM" id="SignalP"/>
    </source>
</evidence>
<comment type="similarity">
    <text evidence="2">Belongs to the OmpP1/FadL family.</text>
</comment>
<keyword evidence="6" id="KW-0472">Membrane</keyword>
<dbReference type="Gene3D" id="2.40.160.60">
    <property type="entry name" value="Outer membrane protein transport protein (OMPP1/FadL/TodX)"/>
    <property type="match status" value="1"/>
</dbReference>
<dbReference type="Pfam" id="PF03349">
    <property type="entry name" value="Toluene_X"/>
    <property type="match status" value="1"/>
</dbReference>
<keyword evidence="7" id="KW-0998">Cell outer membrane</keyword>
<dbReference type="RefSeq" id="WP_322607849.1">
    <property type="nucleotide sequence ID" value="NZ_JARVCO010000007.1"/>
</dbReference>
<keyword evidence="10" id="KW-1185">Reference proteome</keyword>
<feature type="signal peptide" evidence="8">
    <location>
        <begin position="1"/>
        <end position="25"/>
    </location>
</feature>
<sequence>MNKNHKLFVSGICAGLFVLSRAVMADGYRNPPPTAEGIAKSGVNSVWVDDASAISYNPANLAFQTNQSFVLSTTFARTENTYQNPLAPNAFESDGEWNYLPNIYYALPLGDRCSVGLGINTPYGQGLSWDKDDFAPFVTAPGVFVPYEAQMMMINFNPTVAAKLTDTLALGAGLNVAYSQLTLKALQGTPGPTVEVEGEGDGWGVGANLGLTWNPVEGQRLTLTYRNQMQIDYEGDFKVDGAGAGTFETEIKLPNIIGVGYGFALNDKVQIEALVEWLQWSLNDSQKLVAGAPAPDLENNWDDTFTFGIGGSWQALDSLVVRAGYAFIPSPIPDETITPLLPDADRHAVSFGLGYTRGAHTIDLAYTVSIYEDRSAPVSNLSGAGIYDIDSNLIGLTYSIAF</sequence>
<dbReference type="InterPro" id="IPR005017">
    <property type="entry name" value="OMPP1/FadL/TodX"/>
</dbReference>
<dbReference type="PANTHER" id="PTHR35093:SF8">
    <property type="entry name" value="OUTER MEMBRANE PROTEIN NMB0088-RELATED"/>
    <property type="match status" value="1"/>
</dbReference>
<dbReference type="SUPFAM" id="SSF56935">
    <property type="entry name" value="Porins"/>
    <property type="match status" value="1"/>
</dbReference>
<organism evidence="9 10">
    <name type="scientific">Pontiella agarivorans</name>
    <dbReference type="NCBI Taxonomy" id="3038953"/>
    <lineage>
        <taxon>Bacteria</taxon>
        <taxon>Pseudomonadati</taxon>
        <taxon>Kiritimatiellota</taxon>
        <taxon>Kiritimatiellia</taxon>
        <taxon>Kiritimatiellales</taxon>
        <taxon>Pontiellaceae</taxon>
        <taxon>Pontiella</taxon>
    </lineage>
</organism>
<evidence type="ECO:0000256" key="3">
    <source>
        <dbReference type="ARBA" id="ARBA00022452"/>
    </source>
</evidence>
<dbReference type="PANTHER" id="PTHR35093">
    <property type="entry name" value="OUTER MEMBRANE PROTEIN NMB0088-RELATED"/>
    <property type="match status" value="1"/>
</dbReference>
<keyword evidence="3" id="KW-1134">Transmembrane beta strand</keyword>
<dbReference type="Proteomes" id="UP001290861">
    <property type="component" value="Unassembled WGS sequence"/>
</dbReference>
<feature type="chain" id="PRO_5045214442" evidence="8">
    <location>
        <begin position="26"/>
        <end position="402"/>
    </location>
</feature>
<evidence type="ECO:0000256" key="1">
    <source>
        <dbReference type="ARBA" id="ARBA00004571"/>
    </source>
</evidence>
<keyword evidence="5 8" id="KW-0732">Signal</keyword>
<accession>A0ABU5MV04</accession>
<name>A0ABU5MV04_9BACT</name>
<keyword evidence="4" id="KW-0812">Transmembrane</keyword>
<evidence type="ECO:0000313" key="10">
    <source>
        <dbReference type="Proteomes" id="UP001290861"/>
    </source>
</evidence>
<dbReference type="EMBL" id="JARVCO010000007">
    <property type="protein sequence ID" value="MDZ8118049.1"/>
    <property type="molecule type" value="Genomic_DNA"/>
</dbReference>